<dbReference type="InterPro" id="IPR000659">
    <property type="entry name" value="Pyridox_Oxase"/>
</dbReference>
<evidence type="ECO:0000256" key="4">
    <source>
        <dbReference type="ARBA" id="ARBA00023002"/>
    </source>
</evidence>
<reference evidence="8" key="1">
    <citation type="submission" date="2022-12" db="EMBL/GenBank/DDBJ databases">
        <title>Marinomonas 15G1-11 sp. nov, isolated from marine algae.</title>
        <authorList>
            <person name="Butt M."/>
            <person name="Choi D.G."/>
            <person name="Kim J.M."/>
            <person name="Lee J.K."/>
            <person name="Baek J.H."/>
            <person name="Jeon C.O."/>
        </authorList>
    </citation>
    <scope>NUCLEOTIDE SEQUENCE</scope>
    <source>
        <strain evidence="8">15G1-11</strain>
    </source>
</reference>
<feature type="binding site" evidence="5">
    <location>
        <position position="128"/>
    </location>
    <ligand>
        <name>substrate</name>
    </ligand>
</feature>
<dbReference type="RefSeq" id="WP_269126826.1">
    <property type="nucleotide sequence ID" value="NZ_JAPUBN010000019.1"/>
</dbReference>
<evidence type="ECO:0000256" key="5">
    <source>
        <dbReference type="HAMAP-Rule" id="MF_01629"/>
    </source>
</evidence>
<accession>A0ABT4JYM0</accession>
<feature type="binding site" evidence="5">
    <location>
        <begin position="141"/>
        <end position="142"/>
    </location>
    <ligand>
        <name>FMN</name>
        <dbReference type="ChEBI" id="CHEBI:58210"/>
    </ligand>
</feature>
<feature type="binding site" evidence="5">
    <location>
        <begin position="77"/>
        <end position="78"/>
    </location>
    <ligand>
        <name>FMN</name>
        <dbReference type="ChEBI" id="CHEBI:58210"/>
    </ligand>
</feature>
<comment type="pathway">
    <text evidence="5">Cofactor metabolism; pyridoxal 5'-phosphate salvage; pyridoxal 5'-phosphate from pyridoxine 5'-phosphate: step 1/1.</text>
</comment>
<dbReference type="InterPro" id="IPR012349">
    <property type="entry name" value="Split_barrel_FMN-bd"/>
</dbReference>
<feature type="binding site" evidence="5">
    <location>
        <position position="196"/>
    </location>
    <ligand>
        <name>FMN</name>
        <dbReference type="ChEBI" id="CHEBI:58210"/>
    </ligand>
</feature>
<evidence type="ECO:0000313" key="8">
    <source>
        <dbReference type="EMBL" id="MCZ2722853.1"/>
    </source>
</evidence>
<comment type="catalytic activity">
    <reaction evidence="5">
        <text>pyridoxine 5'-phosphate + O2 = pyridoxal 5'-phosphate + H2O2</text>
        <dbReference type="Rhea" id="RHEA:15149"/>
        <dbReference type="ChEBI" id="CHEBI:15379"/>
        <dbReference type="ChEBI" id="CHEBI:16240"/>
        <dbReference type="ChEBI" id="CHEBI:58589"/>
        <dbReference type="ChEBI" id="CHEBI:597326"/>
        <dbReference type="EC" id="1.4.3.5"/>
    </reaction>
</comment>
<dbReference type="Proteomes" id="UP001149719">
    <property type="component" value="Unassembled WGS sequence"/>
</dbReference>
<evidence type="ECO:0000256" key="2">
    <source>
        <dbReference type="ARBA" id="ARBA00022630"/>
    </source>
</evidence>
<dbReference type="PROSITE" id="PS01064">
    <property type="entry name" value="PYRIDOX_OXIDASE"/>
    <property type="match status" value="1"/>
</dbReference>
<dbReference type="PANTHER" id="PTHR10851:SF0">
    <property type="entry name" value="PYRIDOXINE-5'-PHOSPHATE OXIDASE"/>
    <property type="match status" value="1"/>
</dbReference>
<feature type="binding site" evidence="5">
    <location>
        <position position="186"/>
    </location>
    <ligand>
        <name>FMN</name>
        <dbReference type="ChEBI" id="CHEBI:58210"/>
    </ligand>
</feature>
<feature type="domain" description="Pyridoxamine 5'-phosphate oxidase N-terminal" evidence="6">
    <location>
        <begin position="35"/>
        <end position="159"/>
    </location>
</feature>
<name>A0ABT4JYM0_9GAMM</name>
<feature type="binding site" evidence="5">
    <location>
        <position position="132"/>
    </location>
    <ligand>
        <name>substrate</name>
    </ligand>
</feature>
<feature type="binding site" evidence="5">
    <location>
        <position position="106"/>
    </location>
    <ligand>
        <name>FMN</name>
        <dbReference type="ChEBI" id="CHEBI:58210"/>
    </ligand>
</feature>
<feature type="binding site" evidence="5">
    <location>
        <position position="67"/>
    </location>
    <ligand>
        <name>substrate</name>
    </ligand>
</feature>
<comment type="caution">
    <text evidence="5">Lacks conserved residue(s) required for the propagation of feature annotation.</text>
</comment>
<protein>
    <recommendedName>
        <fullName evidence="5">Pyridoxine/pyridoxamine 5'-phosphate oxidase</fullName>
        <ecNumber evidence="5">1.4.3.5</ecNumber>
    </recommendedName>
    <alternativeName>
        <fullName evidence="5">PNP/PMP oxidase</fullName>
        <shortName evidence="5">PNPOx</shortName>
    </alternativeName>
    <alternativeName>
        <fullName evidence="5">Pyridoxal 5'-phosphate synthase</fullName>
    </alternativeName>
</protein>
<dbReference type="EC" id="1.4.3.5" evidence="5"/>
<sequence>MNRDISSIRRDYQFEDLLEESTPRDPMEVFDAWLNKAIEDCPEDPTAMILSTVDQEHQPHARVVLLKQRNEQGFSFFTNYSSDKGEQLTHNNSACLTFFWPSLSRQIRIEGKVTKVTRDISKNYFASRPKGSQLAAAASHQSQPLNSREELHEAFEALEKQYFDSDIPCPENWGGYILEAKYIEFWQGRPSRLHDRLSYKHENNIWKRTRLAP</sequence>
<keyword evidence="5" id="KW-0664">Pyridoxine biosynthesis</keyword>
<dbReference type="EMBL" id="JAPUBN010000019">
    <property type="protein sequence ID" value="MCZ2722853.1"/>
    <property type="molecule type" value="Genomic_DNA"/>
</dbReference>
<comment type="similarity">
    <text evidence="1 5">Belongs to the pyridoxamine 5'-phosphate oxidase family.</text>
</comment>
<dbReference type="PANTHER" id="PTHR10851">
    <property type="entry name" value="PYRIDOXINE-5-PHOSPHATE OXIDASE"/>
    <property type="match status" value="1"/>
</dbReference>
<proteinExistence type="inferred from homology"/>
<dbReference type="Pfam" id="PF10590">
    <property type="entry name" value="PNP_phzG_C"/>
    <property type="match status" value="1"/>
</dbReference>
<gene>
    <name evidence="5 8" type="primary">pdxH</name>
    <name evidence="8" type="ORF">O1D97_14860</name>
</gene>
<dbReference type="Pfam" id="PF01243">
    <property type="entry name" value="PNPOx_N"/>
    <property type="match status" value="1"/>
</dbReference>
<feature type="binding site" evidence="5">
    <location>
        <begin position="192"/>
        <end position="194"/>
    </location>
    <ligand>
        <name>substrate</name>
    </ligand>
</feature>
<comment type="catalytic activity">
    <reaction evidence="5">
        <text>pyridoxamine 5'-phosphate + O2 + H2O = pyridoxal 5'-phosphate + H2O2 + NH4(+)</text>
        <dbReference type="Rhea" id="RHEA:15817"/>
        <dbReference type="ChEBI" id="CHEBI:15377"/>
        <dbReference type="ChEBI" id="CHEBI:15379"/>
        <dbReference type="ChEBI" id="CHEBI:16240"/>
        <dbReference type="ChEBI" id="CHEBI:28938"/>
        <dbReference type="ChEBI" id="CHEBI:58451"/>
        <dbReference type="ChEBI" id="CHEBI:597326"/>
        <dbReference type="EC" id="1.4.3.5"/>
    </reaction>
</comment>
<organism evidence="8 9">
    <name type="scientific">Marinomonas phaeophyticola</name>
    <dbReference type="NCBI Taxonomy" id="3004091"/>
    <lineage>
        <taxon>Bacteria</taxon>
        <taxon>Pseudomonadati</taxon>
        <taxon>Pseudomonadota</taxon>
        <taxon>Gammaproteobacteria</taxon>
        <taxon>Oceanospirillales</taxon>
        <taxon>Oceanospirillaceae</taxon>
        <taxon>Marinomonas</taxon>
    </lineage>
</organism>
<dbReference type="Gene3D" id="2.30.110.10">
    <property type="entry name" value="Electron Transport, Fmn-binding Protein, Chain A"/>
    <property type="match status" value="1"/>
</dbReference>
<evidence type="ECO:0000256" key="1">
    <source>
        <dbReference type="ARBA" id="ARBA00007301"/>
    </source>
</evidence>
<evidence type="ECO:0000313" key="9">
    <source>
        <dbReference type="Proteomes" id="UP001149719"/>
    </source>
</evidence>
<comment type="function">
    <text evidence="5">Catalyzes the oxidation of either pyridoxine 5'-phosphate (PNP) or pyridoxamine 5'-phosphate (PMP) into pyridoxal 5'-phosphate (PLP).</text>
</comment>
<dbReference type="InterPro" id="IPR019740">
    <property type="entry name" value="Pyridox_Oxase_CS"/>
</dbReference>
<keyword evidence="4 5" id="KW-0560">Oxidoreductase</keyword>
<dbReference type="HAMAP" id="MF_01629">
    <property type="entry name" value="PdxH"/>
    <property type="match status" value="1"/>
</dbReference>
<dbReference type="GO" id="GO:0004733">
    <property type="term" value="F:pyridoxamine phosphate oxidase activity"/>
    <property type="evidence" value="ECO:0007669"/>
    <property type="project" value="UniProtKB-EC"/>
</dbReference>
<keyword evidence="3 5" id="KW-0288">FMN</keyword>
<keyword evidence="9" id="KW-1185">Reference proteome</keyword>
<evidence type="ECO:0000259" key="7">
    <source>
        <dbReference type="Pfam" id="PF10590"/>
    </source>
</evidence>
<dbReference type="InterPro" id="IPR011576">
    <property type="entry name" value="Pyridox_Oxase_N"/>
</dbReference>
<dbReference type="NCBIfam" id="TIGR00558">
    <property type="entry name" value="pdxH"/>
    <property type="match status" value="1"/>
</dbReference>
<feature type="binding site" evidence="5">
    <location>
        <begin position="62"/>
        <end position="67"/>
    </location>
    <ligand>
        <name>FMN</name>
        <dbReference type="ChEBI" id="CHEBI:58210"/>
    </ligand>
</feature>
<comment type="caution">
    <text evidence="8">The sequence shown here is derived from an EMBL/GenBank/DDBJ whole genome shotgun (WGS) entry which is preliminary data.</text>
</comment>
<feature type="domain" description="Pyridoxine 5'-phosphate oxidase dimerisation C-terminal" evidence="7">
    <location>
        <begin position="173"/>
        <end position="213"/>
    </location>
</feature>
<feature type="binding site" evidence="5">
    <location>
        <position position="84"/>
    </location>
    <ligand>
        <name>FMN</name>
        <dbReference type="ChEBI" id="CHEBI:58210"/>
    </ligand>
</feature>
<dbReference type="NCBIfam" id="NF004231">
    <property type="entry name" value="PRK05679.1"/>
    <property type="match status" value="1"/>
</dbReference>
<comment type="subunit">
    <text evidence="5">Homodimer.</text>
</comment>
<comment type="cofactor">
    <cofactor evidence="5">
        <name>FMN</name>
        <dbReference type="ChEBI" id="CHEBI:58210"/>
    </cofactor>
    <text evidence="5">Binds 1 FMN per subunit.</text>
</comment>
<dbReference type="PIRSF" id="PIRSF000190">
    <property type="entry name" value="Pyd_amn-ph_oxd"/>
    <property type="match status" value="1"/>
</dbReference>
<dbReference type="InterPro" id="IPR019576">
    <property type="entry name" value="Pyridoxamine_oxidase_dimer_C"/>
</dbReference>
<evidence type="ECO:0000259" key="6">
    <source>
        <dbReference type="Pfam" id="PF01243"/>
    </source>
</evidence>
<evidence type="ECO:0000256" key="3">
    <source>
        <dbReference type="ARBA" id="ARBA00022643"/>
    </source>
</evidence>
<keyword evidence="2 5" id="KW-0285">Flavoprotein</keyword>
<dbReference type="SUPFAM" id="SSF50475">
    <property type="entry name" value="FMN-binding split barrel"/>
    <property type="match status" value="1"/>
</dbReference>
<feature type="binding site" evidence="5">
    <location>
        <position position="124"/>
    </location>
    <ligand>
        <name>substrate</name>
    </ligand>
</feature>
<comment type="pathway">
    <text evidence="5">Cofactor metabolism; pyridoxal 5'-phosphate salvage; pyridoxal 5'-phosphate from pyridoxamine 5'-phosphate: step 1/1.</text>
</comment>